<feature type="signal peptide" evidence="2">
    <location>
        <begin position="1"/>
        <end position="32"/>
    </location>
</feature>
<dbReference type="SUPFAM" id="SSF50156">
    <property type="entry name" value="PDZ domain-like"/>
    <property type="match status" value="1"/>
</dbReference>
<dbReference type="InterPro" id="IPR001478">
    <property type="entry name" value="PDZ"/>
</dbReference>
<dbReference type="AlphaFoldDB" id="F8FG91"/>
<dbReference type="PANTHER" id="PTHR32060:SF22">
    <property type="entry name" value="CARBOXYL-TERMINAL-PROCESSING PEPTIDASE 3, CHLOROPLASTIC"/>
    <property type="match status" value="1"/>
</dbReference>
<dbReference type="PATRIC" id="fig|1036673.3.peg.4994"/>
<dbReference type="RefSeq" id="WP_013919064.1">
    <property type="nucleotide sequence ID" value="NC_015690.1"/>
</dbReference>
<dbReference type="KEGG" id="pms:KNP414_05387"/>
<dbReference type="EMBL" id="CP002869">
    <property type="protein sequence ID" value="AEI43911.1"/>
    <property type="molecule type" value="Genomic_DNA"/>
</dbReference>
<dbReference type="Pfam" id="PF13205">
    <property type="entry name" value="Big_5"/>
    <property type="match status" value="1"/>
</dbReference>
<dbReference type="GO" id="GO:0004175">
    <property type="term" value="F:endopeptidase activity"/>
    <property type="evidence" value="ECO:0007669"/>
    <property type="project" value="TreeGrafter"/>
</dbReference>
<dbReference type="InterPro" id="IPR029045">
    <property type="entry name" value="ClpP/crotonase-like_dom_sf"/>
</dbReference>
<feature type="domain" description="PDZ" evidence="3">
    <location>
        <begin position="116"/>
        <end position="187"/>
    </location>
</feature>
<dbReference type="Gene3D" id="2.30.42.10">
    <property type="match status" value="1"/>
</dbReference>
<evidence type="ECO:0000259" key="3">
    <source>
        <dbReference type="PROSITE" id="PS50106"/>
    </source>
</evidence>
<dbReference type="InterPro" id="IPR032812">
    <property type="entry name" value="SbsA_Ig"/>
</dbReference>
<dbReference type="SMART" id="SM00245">
    <property type="entry name" value="TSPc"/>
    <property type="match status" value="1"/>
</dbReference>
<gene>
    <name evidence="4" type="ordered locus">KNP414_05387</name>
</gene>
<dbReference type="Proteomes" id="UP000006620">
    <property type="component" value="Chromosome"/>
</dbReference>
<organism evidence="4 5">
    <name type="scientific">Paenibacillus mucilaginosus (strain KNP414)</name>
    <dbReference type="NCBI Taxonomy" id="1036673"/>
    <lineage>
        <taxon>Bacteria</taxon>
        <taxon>Bacillati</taxon>
        <taxon>Bacillota</taxon>
        <taxon>Bacilli</taxon>
        <taxon>Bacillales</taxon>
        <taxon>Paenibacillaceae</taxon>
        <taxon>Paenibacillus</taxon>
    </lineage>
</organism>
<dbReference type="CDD" id="cd06782">
    <property type="entry name" value="cpPDZ_CPP-like"/>
    <property type="match status" value="1"/>
</dbReference>
<dbReference type="GO" id="GO:0006508">
    <property type="term" value="P:proteolysis"/>
    <property type="evidence" value="ECO:0007669"/>
    <property type="project" value="UniProtKB-KW"/>
</dbReference>
<dbReference type="SUPFAM" id="SSF52096">
    <property type="entry name" value="ClpP/crotonase"/>
    <property type="match status" value="1"/>
</dbReference>
<dbReference type="HOGENOM" id="CLU_017295_3_1_9"/>
<dbReference type="SMART" id="SM00228">
    <property type="entry name" value="PDZ"/>
    <property type="match status" value="1"/>
</dbReference>
<dbReference type="Pfam" id="PF03572">
    <property type="entry name" value="Peptidase_S41"/>
    <property type="match status" value="1"/>
</dbReference>
<protein>
    <submittedName>
        <fullName evidence="4">Carboxyl-terminal protease</fullName>
    </submittedName>
</protein>
<proteinExistence type="predicted"/>
<accession>F8FG91</accession>
<dbReference type="PROSITE" id="PS50106">
    <property type="entry name" value="PDZ"/>
    <property type="match status" value="1"/>
</dbReference>
<feature type="chain" id="PRO_5003377087" evidence="2">
    <location>
        <begin position="33"/>
        <end position="574"/>
    </location>
</feature>
<dbReference type="InterPro" id="IPR041489">
    <property type="entry name" value="PDZ_6"/>
</dbReference>
<dbReference type="Gene3D" id="3.30.750.44">
    <property type="match status" value="1"/>
</dbReference>
<evidence type="ECO:0000256" key="2">
    <source>
        <dbReference type="SAM" id="SignalP"/>
    </source>
</evidence>
<evidence type="ECO:0000313" key="4">
    <source>
        <dbReference type="EMBL" id="AEI43911.1"/>
    </source>
</evidence>
<dbReference type="InterPro" id="IPR014755">
    <property type="entry name" value="Cu-Rt/internalin_Ig-like"/>
</dbReference>
<keyword evidence="4" id="KW-0645">Protease</keyword>
<evidence type="ECO:0000256" key="1">
    <source>
        <dbReference type="ARBA" id="ARBA00022729"/>
    </source>
</evidence>
<sequence length="574" mass="61231">MTPRRLHSLLLSAFLAGNLLFGAAAVPSPAAAAEEYIACASAEQDTVSAQVYDGSSDPLPQTDLEAVRKCLQNTYLYDVPDEILQLDSIQEMIAAVQERFHDPYTRYVTAEEYEAFLDVINREYGGIGTVLDGAPGGVSITSVTPGSPAEEAGLLAGDLITAADGVLLAGMPVSEAAALLKGVPGTVVDLTVLRDGHPLHVGVTRAVIDLPQVTGELLDGHIGYIRIATMGNETTEQFLAAADQLAAEEADSYILDLRGNGGGYILPAFEIADFLLPPGSRLIGLGSKLDTLYLDSSTGPLWDPGKPVLLLVDRNTASAAEILTASLQDNHAVYTLGENTYGKGVGQSNVPLPEGGMLFLTDTEFIRASSGQGYNHTGLQPDLNLAALPADDWLRIAAMLLHPEAGMKDGDLRLRLGDQVIELSGESLRQEQNTGAFRHLLQKAEPGSVELRSGDAWIVAGDEAVEKLWPLYYPGFKDMGAMDQVPQGKTFHVVFSQNMNPDTVTSERVRLVEKETGHEVPVTVDWSRTDELHIVPAEPLKAGTAYWLAVQPPMQSAAGTPLKSGAVLEVTTVD</sequence>
<reference evidence="5" key="1">
    <citation type="submission" date="2011-06" db="EMBL/GenBank/DDBJ databases">
        <title>Complete genome sequence of Paenibacillus mucilaginosus KNP414.</title>
        <authorList>
            <person name="Wang J."/>
            <person name="Hu S."/>
            <person name="Hu X."/>
            <person name="Zhang B."/>
            <person name="Dong D."/>
            <person name="Zhang S."/>
            <person name="Zhao K."/>
            <person name="Wu D."/>
        </authorList>
    </citation>
    <scope>NUCLEOTIDE SEQUENCE [LARGE SCALE GENOMIC DNA]</scope>
    <source>
        <strain evidence="5">KNP414</strain>
    </source>
</reference>
<dbReference type="InterPro" id="IPR005151">
    <property type="entry name" value="Tail-specific_protease"/>
</dbReference>
<reference evidence="4 5" key="2">
    <citation type="journal article" date="2013" name="Genome Announc.">
        <title>Genome Sequence of Growth-Improving Paenibacillus mucilaginosus Strain KNP414.</title>
        <authorList>
            <person name="Lu J.J."/>
            <person name="Wang J.F."/>
            <person name="Hu X.F."/>
        </authorList>
    </citation>
    <scope>NUCLEOTIDE SEQUENCE [LARGE SCALE GENOMIC DNA]</scope>
    <source>
        <strain evidence="4 5">KNP414</strain>
    </source>
</reference>
<dbReference type="CDD" id="cd06567">
    <property type="entry name" value="Peptidase_S41"/>
    <property type="match status" value="1"/>
</dbReference>
<dbReference type="Pfam" id="PF17820">
    <property type="entry name" value="PDZ_6"/>
    <property type="match status" value="1"/>
</dbReference>
<dbReference type="Gene3D" id="2.60.40.1220">
    <property type="match status" value="1"/>
</dbReference>
<dbReference type="InterPro" id="IPR036034">
    <property type="entry name" value="PDZ_sf"/>
</dbReference>
<name>F8FG91_PAEMK</name>
<evidence type="ECO:0000313" key="5">
    <source>
        <dbReference type="Proteomes" id="UP000006620"/>
    </source>
</evidence>
<dbReference type="PANTHER" id="PTHR32060">
    <property type="entry name" value="TAIL-SPECIFIC PROTEASE"/>
    <property type="match status" value="1"/>
</dbReference>
<keyword evidence="4" id="KW-0378">Hydrolase</keyword>
<dbReference type="Gene3D" id="3.90.226.10">
    <property type="entry name" value="2-enoyl-CoA Hydratase, Chain A, domain 1"/>
    <property type="match status" value="1"/>
</dbReference>
<dbReference type="GO" id="GO:0008236">
    <property type="term" value="F:serine-type peptidase activity"/>
    <property type="evidence" value="ECO:0007669"/>
    <property type="project" value="InterPro"/>
</dbReference>
<keyword evidence="1 2" id="KW-0732">Signal</keyword>